<sequence length="169" mass="18069">MRAPMVCWVVTSAVVLTSCATQESDPERAPRTPPAPEASPSSSPEELALEAYRGMWDVVVEGAGEGAVGQPDLTDYASGQALELTTDMLQGVTATGEPEFAPEVVDTELDDSPSTVSIEDCVDSSDWLVIEDGETTDVGERRRVVSAEVVLAEEGWLVDDLWLEDYGSC</sequence>
<dbReference type="PROSITE" id="PS51257">
    <property type="entry name" value="PROKAR_LIPOPROTEIN"/>
    <property type="match status" value="1"/>
</dbReference>
<name>A0A918XKW7_9ACTN</name>
<gene>
    <name evidence="2" type="ORF">GCM10007147_44030</name>
</gene>
<dbReference type="AlphaFoldDB" id="A0A918XKW7"/>
<feature type="region of interest" description="Disordered" evidence="1">
    <location>
        <begin position="19"/>
        <end position="47"/>
    </location>
</feature>
<dbReference type="EMBL" id="BMXL01000040">
    <property type="protein sequence ID" value="GHD36585.1"/>
    <property type="molecule type" value="Genomic_DNA"/>
</dbReference>
<protein>
    <submittedName>
        <fullName evidence="2">Uncharacterized protein</fullName>
    </submittedName>
</protein>
<accession>A0A918XKW7</accession>
<feature type="compositionally biased region" description="Low complexity" evidence="1">
    <location>
        <begin position="38"/>
        <end position="47"/>
    </location>
</feature>
<evidence type="ECO:0000313" key="3">
    <source>
        <dbReference type="Proteomes" id="UP000654947"/>
    </source>
</evidence>
<reference evidence="2 3" key="1">
    <citation type="journal article" date="2014" name="Int. J. Syst. Evol. Microbiol.">
        <title>Complete genome sequence of Corynebacterium casei LMG S-19264T (=DSM 44701T), isolated from a smear-ripened cheese.</title>
        <authorList>
            <consortium name="US DOE Joint Genome Institute (JGI-PGF)"/>
            <person name="Walter F."/>
            <person name="Albersmeier A."/>
            <person name="Kalinowski J."/>
            <person name="Ruckert C."/>
        </authorList>
    </citation>
    <scope>NUCLEOTIDE SEQUENCE [LARGE SCALE GENOMIC DNA]</scope>
    <source>
        <strain evidence="2 3">KCTC 19473</strain>
    </source>
</reference>
<organism evidence="2 3">
    <name type="scientific">Nocardiopsis kunsanensis</name>
    <dbReference type="NCBI Taxonomy" id="141693"/>
    <lineage>
        <taxon>Bacteria</taxon>
        <taxon>Bacillati</taxon>
        <taxon>Actinomycetota</taxon>
        <taxon>Actinomycetes</taxon>
        <taxon>Streptosporangiales</taxon>
        <taxon>Nocardiopsidaceae</taxon>
        <taxon>Nocardiopsis</taxon>
    </lineage>
</organism>
<comment type="caution">
    <text evidence="2">The sequence shown here is derived from an EMBL/GenBank/DDBJ whole genome shotgun (WGS) entry which is preliminary data.</text>
</comment>
<dbReference type="Proteomes" id="UP000654947">
    <property type="component" value="Unassembled WGS sequence"/>
</dbReference>
<evidence type="ECO:0000313" key="2">
    <source>
        <dbReference type="EMBL" id="GHD36585.1"/>
    </source>
</evidence>
<proteinExistence type="predicted"/>
<evidence type="ECO:0000256" key="1">
    <source>
        <dbReference type="SAM" id="MobiDB-lite"/>
    </source>
</evidence>
<keyword evidence="3" id="KW-1185">Reference proteome</keyword>